<accession>A0ABD1AXD0</accession>
<protein>
    <submittedName>
        <fullName evidence="1">Ethylene-responsive transcription factor</fullName>
    </submittedName>
</protein>
<evidence type="ECO:0000313" key="2">
    <source>
        <dbReference type="Proteomes" id="UP001558713"/>
    </source>
</evidence>
<dbReference type="EMBL" id="JBANAX010000503">
    <property type="protein sequence ID" value="KAL1206295.1"/>
    <property type="molecule type" value="Genomic_DNA"/>
</dbReference>
<name>A0ABD1AXD0_CARAN</name>
<gene>
    <name evidence="1" type="ORF">V5N11_032436</name>
</gene>
<organism evidence="1 2">
    <name type="scientific">Cardamine amara subsp. amara</name>
    <dbReference type="NCBI Taxonomy" id="228776"/>
    <lineage>
        <taxon>Eukaryota</taxon>
        <taxon>Viridiplantae</taxon>
        <taxon>Streptophyta</taxon>
        <taxon>Embryophyta</taxon>
        <taxon>Tracheophyta</taxon>
        <taxon>Spermatophyta</taxon>
        <taxon>Magnoliopsida</taxon>
        <taxon>eudicotyledons</taxon>
        <taxon>Gunneridae</taxon>
        <taxon>Pentapetalae</taxon>
        <taxon>rosids</taxon>
        <taxon>malvids</taxon>
        <taxon>Brassicales</taxon>
        <taxon>Brassicaceae</taxon>
        <taxon>Cardamineae</taxon>
        <taxon>Cardamine</taxon>
    </lineage>
</organism>
<keyword evidence="2" id="KW-1185">Reference proteome</keyword>
<sequence>MASSHQQEQNQSALDLITQHLLTDFPSLETFVSSINHCTTSTLSQRKPHLDTIYHYCTRGCSEALQRREAKTMGESMQRKSETQKIMVIVFG</sequence>
<dbReference type="AlphaFoldDB" id="A0ABD1AXD0"/>
<evidence type="ECO:0000313" key="1">
    <source>
        <dbReference type="EMBL" id="KAL1206295.1"/>
    </source>
</evidence>
<comment type="caution">
    <text evidence="1">The sequence shown here is derived from an EMBL/GenBank/DDBJ whole genome shotgun (WGS) entry which is preliminary data.</text>
</comment>
<proteinExistence type="predicted"/>
<reference evidence="1 2" key="1">
    <citation type="submission" date="2024-04" db="EMBL/GenBank/DDBJ databases">
        <title>Genome assembly C_amara_ONT_v2.</title>
        <authorList>
            <person name="Yant L."/>
            <person name="Moore C."/>
            <person name="Slenker M."/>
        </authorList>
    </citation>
    <scope>NUCLEOTIDE SEQUENCE [LARGE SCALE GENOMIC DNA]</scope>
    <source>
        <tissue evidence="1">Leaf</tissue>
    </source>
</reference>
<dbReference type="Proteomes" id="UP001558713">
    <property type="component" value="Unassembled WGS sequence"/>
</dbReference>